<gene>
    <name evidence="1" type="ORF">EGYM00163_LOCUS45323</name>
</gene>
<dbReference type="PANTHER" id="PTHR13223">
    <property type="entry name" value="ACIDIC FIBROBLAST GROWTH FACTOR INTRACELLULAR BINDING PROTEIN"/>
    <property type="match status" value="1"/>
</dbReference>
<evidence type="ECO:0000313" key="1">
    <source>
        <dbReference type="EMBL" id="CAE0834024.1"/>
    </source>
</evidence>
<dbReference type="InterPro" id="IPR008614">
    <property type="entry name" value="FIBP"/>
</dbReference>
<protein>
    <submittedName>
        <fullName evidence="1">Uncharacterized protein</fullName>
    </submittedName>
</protein>
<dbReference type="GO" id="GO:0005634">
    <property type="term" value="C:nucleus"/>
    <property type="evidence" value="ECO:0007669"/>
    <property type="project" value="TreeGrafter"/>
</dbReference>
<dbReference type="PANTHER" id="PTHR13223:SF2">
    <property type="entry name" value="ACIDIC FIBROBLAST GROWTH FACTOR INTRACELLULAR-BINDING PROTEIN"/>
    <property type="match status" value="1"/>
</dbReference>
<dbReference type="Pfam" id="PF05427">
    <property type="entry name" value="FIBP"/>
    <property type="match status" value="2"/>
</dbReference>
<proteinExistence type="predicted"/>
<sequence>MEEKEREREKEKEKEKEATLTVSAKVFVGDPPVFDQTVFDLWLSNLSIEKATSVRLRDRSALVAPMENQETLLLDDTWDQYRTYNLLQHYLSCPMLFLESSPIPLAPDIRSTMIALYYDVDLLVARHILGKKLDQRRDYEDLVEATGYTVGYCRRHYENFRRVYKQVVAVLKSGKSGESGSKQKSGECGSTLTLKHVIQTHFKLAPCLAKKYSVIVFLCKHRFETLKKKLLALEFADFAEITCEMMDNWTGNSKFQIEIQFLDNLRHISEQLKESRVITEYHALMHRAFDNPSSDLVNSKFAPLLKTLLKISCRLTASKELRDLFLDIYEKVNEPYKSDKDLRLFLEKLIETYPQLRCATALGKDALHNAWKSFLRVVMLSLQKMGT</sequence>
<accession>A0A7S4GE02</accession>
<dbReference type="AlphaFoldDB" id="A0A7S4GE02"/>
<organism evidence="1">
    <name type="scientific">Eutreptiella gymnastica</name>
    <dbReference type="NCBI Taxonomy" id="73025"/>
    <lineage>
        <taxon>Eukaryota</taxon>
        <taxon>Discoba</taxon>
        <taxon>Euglenozoa</taxon>
        <taxon>Euglenida</taxon>
        <taxon>Spirocuta</taxon>
        <taxon>Euglenophyceae</taxon>
        <taxon>Eutreptiales</taxon>
        <taxon>Eutreptiaceae</taxon>
        <taxon>Eutreptiella</taxon>
    </lineage>
</organism>
<reference evidence="1" key="1">
    <citation type="submission" date="2021-01" db="EMBL/GenBank/DDBJ databases">
        <authorList>
            <person name="Corre E."/>
            <person name="Pelletier E."/>
            <person name="Niang G."/>
            <person name="Scheremetjew M."/>
            <person name="Finn R."/>
            <person name="Kale V."/>
            <person name="Holt S."/>
            <person name="Cochrane G."/>
            <person name="Meng A."/>
            <person name="Brown T."/>
            <person name="Cohen L."/>
        </authorList>
    </citation>
    <scope>NUCLEOTIDE SEQUENCE</scope>
    <source>
        <strain evidence="1">CCMP1594</strain>
    </source>
</reference>
<dbReference type="EMBL" id="HBJA01131971">
    <property type="protein sequence ID" value="CAE0834024.1"/>
    <property type="molecule type" value="Transcribed_RNA"/>
</dbReference>
<name>A0A7S4GE02_9EUGL</name>